<protein>
    <submittedName>
        <fullName evidence="4">DUF4179 domain-containing protein</fullName>
    </submittedName>
</protein>
<evidence type="ECO:0000313" key="4">
    <source>
        <dbReference type="EMBL" id="KAB2336601.1"/>
    </source>
</evidence>
<dbReference type="InterPro" id="IPR040680">
    <property type="entry name" value="DUF5643"/>
</dbReference>
<proteinExistence type="predicted"/>
<reference evidence="4 5" key="1">
    <citation type="journal article" date="2016" name="Antonie Van Leeuwenhoek">
        <title>Bacillus depressus sp. nov., isolated from soil of a sunflower field.</title>
        <authorList>
            <person name="Wei X."/>
            <person name="Xin D."/>
            <person name="Xin Y."/>
            <person name="Zhang H."/>
            <person name="Wang T."/>
            <person name="Zhang J."/>
        </authorList>
    </citation>
    <scope>NUCLEOTIDE SEQUENCE [LARGE SCALE GENOMIC DNA]</scope>
    <source>
        <strain evidence="4 5">BZ1</strain>
    </source>
</reference>
<evidence type="ECO:0000259" key="2">
    <source>
        <dbReference type="Pfam" id="PF13786"/>
    </source>
</evidence>
<dbReference type="OrthoDB" id="2293641at2"/>
<evidence type="ECO:0000259" key="3">
    <source>
        <dbReference type="Pfam" id="PF18705"/>
    </source>
</evidence>
<keyword evidence="5" id="KW-1185">Reference proteome</keyword>
<dbReference type="Pfam" id="PF18705">
    <property type="entry name" value="DUF5643"/>
    <property type="match status" value="1"/>
</dbReference>
<keyword evidence="1" id="KW-1133">Transmembrane helix</keyword>
<dbReference type="EMBL" id="WBOS01000003">
    <property type="protein sequence ID" value="KAB2336601.1"/>
    <property type="molecule type" value="Genomic_DNA"/>
</dbReference>
<feature type="transmembrane region" description="Helical" evidence="1">
    <location>
        <begin position="46"/>
        <end position="66"/>
    </location>
</feature>
<keyword evidence="1" id="KW-0472">Membrane</keyword>
<keyword evidence="1" id="KW-0812">Transmembrane</keyword>
<sequence length="337" mass="37672">MKMKKQENQIKTTLNQISVPHSTLDAIIDDAFQGEKVRKKKWIIPVAKYTAAIVLVSILTFSSTLASPTFAKFVTQIPVIGSVFNYFVFEKAYYDAYNDLSTDIGIVEESNGIEMIIDQAIYDGNIVTLSFIIRSEGDFGSLPNFGSIPIVQGQVFSNTGYDVEYEKGVGYVGIMRLAMFEENRETVNILWEPKSISSDNKTVKGNWTFKFSLKEIPKINIPINQEVSNNGITVRLIDAIKTDINFSINYSQLIDTKLIDSSEYVEAELFAVDNIGNEYEVPYNGGKGIVGSASREDILWNATIHGLDKEATSITFYPFAHVSNSRVDFDPITVNLK</sequence>
<organism evidence="4 5">
    <name type="scientific">Cytobacillus depressus</name>
    <dbReference type="NCBI Taxonomy" id="1602942"/>
    <lineage>
        <taxon>Bacteria</taxon>
        <taxon>Bacillati</taxon>
        <taxon>Bacillota</taxon>
        <taxon>Bacilli</taxon>
        <taxon>Bacillales</taxon>
        <taxon>Bacillaceae</taxon>
        <taxon>Cytobacillus</taxon>
    </lineage>
</organism>
<dbReference type="Gene3D" id="2.60.40.1640">
    <property type="entry name" value="Conserved domain protein"/>
    <property type="match status" value="1"/>
</dbReference>
<feature type="domain" description="DUF5643" evidence="3">
    <location>
        <begin position="219"/>
        <end position="335"/>
    </location>
</feature>
<evidence type="ECO:0000313" key="5">
    <source>
        <dbReference type="Proteomes" id="UP000481030"/>
    </source>
</evidence>
<dbReference type="Gene3D" id="2.60.40.1630">
    <property type="entry name" value="bacillus anthracis domain"/>
    <property type="match status" value="1"/>
</dbReference>
<feature type="domain" description="DUF4179" evidence="2">
    <location>
        <begin position="46"/>
        <end position="134"/>
    </location>
</feature>
<gene>
    <name evidence="4" type="ORF">F7731_09560</name>
</gene>
<comment type="caution">
    <text evidence="4">The sequence shown here is derived from an EMBL/GenBank/DDBJ whole genome shotgun (WGS) entry which is preliminary data.</text>
</comment>
<evidence type="ECO:0000256" key="1">
    <source>
        <dbReference type="SAM" id="Phobius"/>
    </source>
</evidence>
<name>A0A6L3V839_9BACI</name>
<accession>A0A6L3V839</accession>
<dbReference type="AlphaFoldDB" id="A0A6L3V839"/>
<dbReference type="Proteomes" id="UP000481030">
    <property type="component" value="Unassembled WGS sequence"/>
</dbReference>
<dbReference type="InterPro" id="IPR025436">
    <property type="entry name" value="DUF4179"/>
</dbReference>
<dbReference type="Pfam" id="PF13786">
    <property type="entry name" value="DUF4179"/>
    <property type="match status" value="1"/>
</dbReference>